<reference evidence="2" key="1">
    <citation type="journal article" date="2020" name="Plant J.">
        <title>Transposons played a major role in the diversification between the closely related almond and peach genomes: results from the almond genome sequence.</title>
        <authorList>
            <person name="Alioto T."/>
            <person name="Alexiou K.G."/>
            <person name="Bardil A."/>
            <person name="Barteri F."/>
            <person name="Castanera R."/>
            <person name="Cruz F."/>
            <person name="Dhingra A."/>
            <person name="Duval H."/>
            <person name="Fernandez I Marti A."/>
            <person name="Frias L."/>
            <person name="Galan B."/>
            <person name="Garcia J.L."/>
            <person name="Howad W."/>
            <person name="Gomez-Garrido J."/>
            <person name="Gut M."/>
            <person name="Julca I."/>
            <person name="Morata J."/>
            <person name="Puigdomenech P."/>
            <person name="Ribeca P."/>
            <person name="Rubio Cabetas M.J."/>
            <person name="Vlasova A."/>
            <person name="Wirthensohn M."/>
            <person name="Garcia-Mas J."/>
            <person name="Gabaldon T."/>
            <person name="Casacuberta J.M."/>
            <person name="Arus P."/>
        </authorList>
    </citation>
    <scope>NUCLEOTIDE SEQUENCE [LARGE SCALE GENOMIC DNA]</scope>
    <source>
        <strain evidence="2">cv. Texas</strain>
    </source>
</reference>
<organism evidence="1 2">
    <name type="scientific">Prunus dulcis</name>
    <name type="common">Almond</name>
    <name type="synonym">Amygdalus dulcis</name>
    <dbReference type="NCBI Taxonomy" id="3755"/>
    <lineage>
        <taxon>Eukaryota</taxon>
        <taxon>Viridiplantae</taxon>
        <taxon>Streptophyta</taxon>
        <taxon>Embryophyta</taxon>
        <taxon>Tracheophyta</taxon>
        <taxon>Spermatophyta</taxon>
        <taxon>Magnoliopsida</taxon>
        <taxon>eudicotyledons</taxon>
        <taxon>Gunneridae</taxon>
        <taxon>Pentapetalae</taxon>
        <taxon>rosids</taxon>
        <taxon>fabids</taxon>
        <taxon>Rosales</taxon>
        <taxon>Rosaceae</taxon>
        <taxon>Amygdaloideae</taxon>
        <taxon>Amygdaleae</taxon>
        <taxon>Prunus</taxon>
    </lineage>
</organism>
<evidence type="ECO:0000313" key="2">
    <source>
        <dbReference type="Proteomes" id="UP000327085"/>
    </source>
</evidence>
<protein>
    <submittedName>
        <fullName evidence="1">PREDICTED: peroxisome biogenesis 5</fullName>
    </submittedName>
</protein>
<evidence type="ECO:0000313" key="1">
    <source>
        <dbReference type="EMBL" id="VVA38441.1"/>
    </source>
</evidence>
<sequence>MTMRELMTGGVACVVPGSSSSANSFSALANALIGSSFKIGLNGVIFSCFCSIHEQERLKEIPHPQPQLLSRNFIHTLVATCCTRSEKRLTRTSLRRMKRPFQGQLNHTGMSRFDYRRNSKLVEQLLCHFCD</sequence>
<proteinExistence type="predicted"/>
<dbReference type="Proteomes" id="UP000327085">
    <property type="component" value="Chromosome 1"/>
</dbReference>
<dbReference type="EMBL" id="CABIKO010000643">
    <property type="protein sequence ID" value="VVA38441.1"/>
    <property type="molecule type" value="Genomic_DNA"/>
</dbReference>
<name>A0A5E4GFQ9_PRUDU</name>
<gene>
    <name evidence="1" type="ORF">ALMOND_2B019388</name>
</gene>
<dbReference type="InParanoid" id="A0A5E4GFQ9"/>
<dbReference type="AlphaFoldDB" id="A0A5E4GFQ9"/>
<dbReference type="Gramene" id="VVA38441">
    <property type="protein sequence ID" value="VVA38441"/>
    <property type="gene ID" value="Prudul26B019388"/>
</dbReference>
<accession>A0A5E4GFQ9</accession>